<keyword evidence="5" id="KW-1185">Reference proteome</keyword>
<dbReference type="InterPro" id="IPR016187">
    <property type="entry name" value="CTDL_fold"/>
</dbReference>
<feature type="domain" description="C-type lectin" evidence="3">
    <location>
        <begin position="156"/>
        <end position="268"/>
    </location>
</feature>
<protein>
    <recommendedName>
        <fullName evidence="3">C-type lectin domain-containing protein</fullName>
    </recommendedName>
</protein>
<dbReference type="Gene3D" id="3.10.100.10">
    <property type="entry name" value="Mannose-Binding Protein A, subunit A"/>
    <property type="match status" value="1"/>
</dbReference>
<dbReference type="Gene3D" id="1.20.5.400">
    <property type="match status" value="1"/>
</dbReference>
<dbReference type="Proteomes" id="UP001591681">
    <property type="component" value="Unassembled WGS sequence"/>
</dbReference>
<gene>
    <name evidence="4" type="ORF">ACEWY4_022812</name>
</gene>
<dbReference type="SMART" id="SM00034">
    <property type="entry name" value="CLECT"/>
    <property type="match status" value="1"/>
</dbReference>
<evidence type="ECO:0000256" key="1">
    <source>
        <dbReference type="ARBA" id="ARBA00023157"/>
    </source>
</evidence>
<dbReference type="InterPro" id="IPR018378">
    <property type="entry name" value="C-type_lectin_CS"/>
</dbReference>
<feature type="transmembrane region" description="Helical" evidence="2">
    <location>
        <begin position="48"/>
        <end position="72"/>
    </location>
</feature>
<dbReference type="Pfam" id="PF00059">
    <property type="entry name" value="Lectin_C"/>
    <property type="match status" value="1"/>
</dbReference>
<dbReference type="PROSITE" id="PS50041">
    <property type="entry name" value="C_TYPE_LECTIN_2"/>
    <property type="match status" value="1"/>
</dbReference>
<accession>A0ABD1J176</accession>
<name>A0ABD1J176_9TELE</name>
<comment type="caution">
    <text evidence="4">The sequence shown here is derived from an EMBL/GenBank/DDBJ whole genome shotgun (WGS) entry which is preliminary data.</text>
</comment>
<dbReference type="InterPro" id="IPR050111">
    <property type="entry name" value="C-type_lectin/snaclec_domain"/>
</dbReference>
<dbReference type="InterPro" id="IPR016186">
    <property type="entry name" value="C-type_lectin-like/link_sf"/>
</dbReference>
<dbReference type="SUPFAM" id="SSF56436">
    <property type="entry name" value="C-type lectin-like"/>
    <property type="match status" value="1"/>
</dbReference>
<proteinExistence type="predicted"/>
<evidence type="ECO:0000313" key="4">
    <source>
        <dbReference type="EMBL" id="KAL2080959.1"/>
    </source>
</evidence>
<evidence type="ECO:0000313" key="5">
    <source>
        <dbReference type="Proteomes" id="UP001591681"/>
    </source>
</evidence>
<sequence>MDDDIYVNSEDLNLQEMSSAQPRTRTSIWAKTGPPPLPSGAADRCCRWTAVCLGLLCVLLLGLSIGLAAWLLTQRDQLLTNHSNLLKERDQLLTNHSNLLKERDQLLTNHSNLLKERDQLLTNHSNLLRERDQLLRYKLCYEGVENPRCPPGWEVFKCNCYHNKKKLISWSDSRQYCQSLGGDLVIVKTPEKQRFITEKKYAGWIGLRKGEKNRTWTWLDNTPVSTWYWHPGEPNSDLGNCVVIHEWGTTNNTWYDSSCNSGQWSLCEKPAFTQN</sequence>
<keyword evidence="2" id="KW-0812">Transmembrane</keyword>
<organism evidence="4 5">
    <name type="scientific">Coilia grayii</name>
    <name type="common">Gray's grenadier anchovy</name>
    <dbReference type="NCBI Taxonomy" id="363190"/>
    <lineage>
        <taxon>Eukaryota</taxon>
        <taxon>Metazoa</taxon>
        <taxon>Chordata</taxon>
        <taxon>Craniata</taxon>
        <taxon>Vertebrata</taxon>
        <taxon>Euteleostomi</taxon>
        <taxon>Actinopterygii</taxon>
        <taxon>Neopterygii</taxon>
        <taxon>Teleostei</taxon>
        <taxon>Clupei</taxon>
        <taxon>Clupeiformes</taxon>
        <taxon>Clupeoidei</taxon>
        <taxon>Engraulidae</taxon>
        <taxon>Coilinae</taxon>
        <taxon>Coilia</taxon>
    </lineage>
</organism>
<evidence type="ECO:0000256" key="2">
    <source>
        <dbReference type="SAM" id="Phobius"/>
    </source>
</evidence>
<dbReference type="PANTHER" id="PTHR22803">
    <property type="entry name" value="MANNOSE, PHOSPHOLIPASE, LECTIN RECEPTOR RELATED"/>
    <property type="match status" value="1"/>
</dbReference>
<reference evidence="4 5" key="1">
    <citation type="submission" date="2024-09" db="EMBL/GenBank/DDBJ databases">
        <title>A chromosome-level genome assembly of Gray's grenadier anchovy, Coilia grayii.</title>
        <authorList>
            <person name="Fu Z."/>
        </authorList>
    </citation>
    <scope>NUCLEOTIDE SEQUENCE [LARGE SCALE GENOMIC DNA]</scope>
    <source>
        <strain evidence="4">G4</strain>
        <tissue evidence="4">Muscle</tissue>
    </source>
</reference>
<dbReference type="EMBL" id="JBHFQA010000020">
    <property type="protein sequence ID" value="KAL2080959.1"/>
    <property type="molecule type" value="Genomic_DNA"/>
</dbReference>
<dbReference type="AlphaFoldDB" id="A0ABD1J176"/>
<keyword evidence="2" id="KW-1133">Transmembrane helix</keyword>
<dbReference type="InterPro" id="IPR001304">
    <property type="entry name" value="C-type_lectin-like"/>
</dbReference>
<keyword evidence="1" id="KW-1015">Disulfide bond</keyword>
<evidence type="ECO:0000259" key="3">
    <source>
        <dbReference type="PROSITE" id="PS50041"/>
    </source>
</evidence>
<keyword evidence="2" id="KW-0472">Membrane</keyword>
<dbReference type="PROSITE" id="PS00615">
    <property type="entry name" value="C_TYPE_LECTIN_1"/>
    <property type="match status" value="1"/>
</dbReference>